<dbReference type="Proteomes" id="UP000800093">
    <property type="component" value="Unassembled WGS sequence"/>
</dbReference>
<comment type="caution">
    <text evidence="1">The sequence shown here is derived from an EMBL/GenBank/DDBJ whole genome shotgun (WGS) entry which is preliminary data.</text>
</comment>
<dbReference type="PANTHER" id="PTHR40788">
    <property type="entry name" value="CLR5 DOMAIN-CONTAINING PROTEIN-RELATED"/>
    <property type="match status" value="1"/>
</dbReference>
<organism evidence="1 2">
    <name type="scientific">Lojkania enalia</name>
    <dbReference type="NCBI Taxonomy" id="147567"/>
    <lineage>
        <taxon>Eukaryota</taxon>
        <taxon>Fungi</taxon>
        <taxon>Dikarya</taxon>
        <taxon>Ascomycota</taxon>
        <taxon>Pezizomycotina</taxon>
        <taxon>Dothideomycetes</taxon>
        <taxon>Pleosporomycetidae</taxon>
        <taxon>Pleosporales</taxon>
        <taxon>Pleosporales incertae sedis</taxon>
        <taxon>Lojkania</taxon>
    </lineage>
</organism>
<evidence type="ECO:0000313" key="1">
    <source>
        <dbReference type="EMBL" id="KAF2267621.1"/>
    </source>
</evidence>
<gene>
    <name evidence="1" type="ORF">CC78DRAFT_62548</name>
</gene>
<dbReference type="EMBL" id="ML986590">
    <property type="protein sequence ID" value="KAF2267621.1"/>
    <property type="molecule type" value="Genomic_DNA"/>
</dbReference>
<proteinExistence type="predicted"/>
<accession>A0A9P4KGA7</accession>
<dbReference type="AlphaFoldDB" id="A0A9P4KGA7"/>
<dbReference type="OrthoDB" id="2922289at2759"/>
<protein>
    <submittedName>
        <fullName evidence="1">Uncharacterized protein</fullName>
    </submittedName>
</protein>
<keyword evidence="2" id="KW-1185">Reference proteome</keyword>
<evidence type="ECO:0000313" key="2">
    <source>
        <dbReference type="Proteomes" id="UP000800093"/>
    </source>
</evidence>
<sequence length="808" mass="92327">MDSNHYADNFFQSLSSHLPRPSSMLSPDEVRRKSQESAKKVFEDWQTLGSIIQRHEELIRKRWVKKSQQQKKTILLTAWPNIPTQHRPDIEAFIRKGQSPGIQARSKEAYMWPYINMEDLLKPKLLLIFLNSRGRHYPDEFVHSDLELAAFGETTGATTPAFLNGYTMLFLGRTTADTYGELLSWDDDKDAFDNMINGIGMHPGHGLQALEIQQRIWGFLVTCCQLLLHDISSEALTSGDVQPEPGPISSQDTNITSLEAIALESPYRVPAKLEFSRLRALASAACDTMEDNLWALREDPSYFAQVMQDYAEHRQEIILDEYGQKHPTLITSGKPLFWNRVLGAVVGQAYFGFATFYEAQRQIIALNTLAEAYKSDIDPTMDLPSEYTDAFQNLRFLLEAAAKDIIQQLQMGIFPSPPMRSFCTRKPQDPNTTKIVTYYNPPATRDQPNKRLMYLLDTIFKEDQLFLFGLHSATDELGRLIQSEPEVRALISPWVAGRISQLSTVSECLHQLHLYQPWARKIEDGMNLKKDDLLKSYKESFSGWLPIIGVNLEQSSLHQLADPSDGKFTYPAQRRRNKDNVNQMRSAEQNLDKFWKAVDLYYKARTGGKFHHDMVAHLLAKDRCIQRTPPWTELVKSDPRQNQIDYIYQPFSSVYHDPSAQITGAFSRTTLTEKPAKLKTRGTPSTATEAISAAQVDNLAVTDQQPMIAVDKRAHKVFKALFHSPLNPDIPGEIPWQDFLHAMISIGFSAEKLHGSAWNFTPTSLDVERSIQFHEPHPIDKIPFLWARRFGRRLNRAYGWTGKMFTLR</sequence>
<reference evidence="2" key="1">
    <citation type="journal article" date="2020" name="Stud. Mycol.">
        <title>101 Dothideomycetes genomes: A test case for predicting lifestyles and emergence of pathogens.</title>
        <authorList>
            <person name="Haridas S."/>
            <person name="Albert R."/>
            <person name="Binder M."/>
            <person name="Bloem J."/>
            <person name="LaButti K."/>
            <person name="Salamov A."/>
            <person name="Andreopoulos B."/>
            <person name="Baker S."/>
            <person name="Barry K."/>
            <person name="Bills G."/>
            <person name="Bluhm B."/>
            <person name="Cannon C."/>
            <person name="Castanera R."/>
            <person name="Culley D."/>
            <person name="Daum C."/>
            <person name="Ezra D."/>
            <person name="Gonzalez J."/>
            <person name="Henrissat B."/>
            <person name="Kuo A."/>
            <person name="Liang C."/>
            <person name="Lipzen A."/>
            <person name="Lutzoni F."/>
            <person name="Magnuson J."/>
            <person name="Mondo S."/>
            <person name="Nolan M."/>
            <person name="Ohm R."/>
            <person name="Pangilinan J."/>
            <person name="Park H.-J."/>
            <person name="Ramirez L."/>
            <person name="Alfaro M."/>
            <person name="Sun H."/>
            <person name="Tritt A."/>
            <person name="Yoshinaga Y."/>
            <person name="Zwiers L.-H."/>
            <person name="Turgeon B."/>
            <person name="Goodwin S."/>
            <person name="Spatafora J."/>
            <person name="Crous P."/>
            <person name="Grigoriev I."/>
        </authorList>
    </citation>
    <scope>NUCLEOTIDE SEQUENCE [LARGE SCALE GENOMIC DNA]</scope>
    <source>
        <strain evidence="2">CBS 304.66</strain>
    </source>
</reference>
<dbReference type="PANTHER" id="PTHR40788:SF2">
    <property type="entry name" value="CLR5 DOMAIN-CONTAINING PROTEIN"/>
    <property type="match status" value="1"/>
</dbReference>
<name>A0A9P4KGA7_9PLEO</name>